<dbReference type="Proteomes" id="UP000032671">
    <property type="component" value="Unassembled WGS sequence"/>
</dbReference>
<keyword evidence="5" id="KW-1185">Reference proteome</keyword>
<reference evidence="2 4" key="1">
    <citation type="submission" date="2012-11" db="EMBL/GenBank/DDBJ databases">
        <title>Whole genome sequence of Acetobacter cibinongensis 4H-1.</title>
        <authorList>
            <person name="Azuma Y."/>
            <person name="Higashiura N."/>
            <person name="Hirakawa H."/>
            <person name="Matsushita K."/>
        </authorList>
    </citation>
    <scope>NUCLEOTIDE SEQUENCE [LARGE SCALE GENOMIC DNA]</scope>
    <source>
        <strain evidence="2 4">4H-1</strain>
    </source>
</reference>
<feature type="transmembrane region" description="Helical" evidence="1">
    <location>
        <begin position="70"/>
        <end position="88"/>
    </location>
</feature>
<evidence type="ECO:0000313" key="3">
    <source>
        <dbReference type="EMBL" id="GEL58170.1"/>
    </source>
</evidence>
<evidence type="ECO:0000313" key="5">
    <source>
        <dbReference type="Proteomes" id="UP000321891"/>
    </source>
</evidence>
<accession>A0A6N3SLB4</accession>
<reference evidence="3 5" key="2">
    <citation type="submission" date="2019-07" db="EMBL/GenBank/DDBJ databases">
        <title>Whole genome shotgun sequence of Acetobacter cibinongensis NBRC 16605.</title>
        <authorList>
            <person name="Hosoyama A."/>
            <person name="Uohara A."/>
            <person name="Ohji S."/>
            <person name="Ichikawa N."/>
        </authorList>
    </citation>
    <scope>NUCLEOTIDE SEQUENCE [LARGE SCALE GENOMIC DNA]</scope>
    <source>
        <strain evidence="3 5">NBRC 16605</strain>
    </source>
</reference>
<dbReference type="PROSITE" id="PS51257">
    <property type="entry name" value="PROKAR_LIPOPROTEIN"/>
    <property type="match status" value="1"/>
</dbReference>
<sequence length="207" mass="22183">MSSYSVKPGAVRQVFQGMLLLACGRREGMQNFSGTVDSFGAALAPQLAFLLIGAFQALLAPGKALGMTKVLLSLCVVLLPAVVSQFYAKKWGKEEQWLRYITAATWSNWVVLLVTIAATVLAGLLFPALLSQPGFLKALLVVAAAYEIWLQWFVARAGLGVSGLRACVLYASILLVTFALYALAALLPPHYMVLADLMQSPVPVAAH</sequence>
<evidence type="ECO:0000313" key="4">
    <source>
        <dbReference type="Proteomes" id="UP000032671"/>
    </source>
</evidence>
<dbReference type="AlphaFoldDB" id="A0A0D6N4N0"/>
<keyword evidence="1" id="KW-0812">Transmembrane</keyword>
<feature type="transmembrane region" description="Helical" evidence="1">
    <location>
        <begin position="39"/>
        <end position="58"/>
    </location>
</feature>
<feature type="transmembrane region" description="Helical" evidence="1">
    <location>
        <begin position="135"/>
        <end position="155"/>
    </location>
</feature>
<name>A0A0D6N4N0_9PROT</name>
<accession>A0A0D6N4N0</accession>
<evidence type="ECO:0000313" key="2">
    <source>
        <dbReference type="EMBL" id="GAN60466.1"/>
    </source>
</evidence>
<keyword evidence="1" id="KW-1133">Transmembrane helix</keyword>
<dbReference type="EMBL" id="BAMV01000011">
    <property type="protein sequence ID" value="GAN60466.1"/>
    <property type="molecule type" value="Genomic_DNA"/>
</dbReference>
<dbReference type="EMBL" id="BJVU01000002">
    <property type="protein sequence ID" value="GEL58170.1"/>
    <property type="molecule type" value="Genomic_DNA"/>
</dbReference>
<protein>
    <submittedName>
        <fullName evidence="2">Uncharacterized protein</fullName>
    </submittedName>
</protein>
<gene>
    <name evidence="2" type="ORF">Abci_011_196</name>
    <name evidence="3" type="ORF">ACI01nite_07720</name>
</gene>
<keyword evidence="1" id="KW-0472">Membrane</keyword>
<proteinExistence type="predicted"/>
<feature type="transmembrane region" description="Helical" evidence="1">
    <location>
        <begin position="109"/>
        <end position="129"/>
    </location>
</feature>
<feature type="transmembrane region" description="Helical" evidence="1">
    <location>
        <begin position="167"/>
        <end position="187"/>
    </location>
</feature>
<dbReference type="Proteomes" id="UP000321891">
    <property type="component" value="Unassembled WGS sequence"/>
</dbReference>
<comment type="caution">
    <text evidence="2">The sequence shown here is derived from an EMBL/GenBank/DDBJ whole genome shotgun (WGS) entry which is preliminary data.</text>
</comment>
<evidence type="ECO:0000256" key="1">
    <source>
        <dbReference type="SAM" id="Phobius"/>
    </source>
</evidence>
<dbReference type="STRING" id="1231339.Abci_011_196"/>
<dbReference type="RefSeq" id="WP_048838492.1">
    <property type="nucleotide sequence ID" value="NZ_BAMV01000011.1"/>
</dbReference>
<organism evidence="2 4">
    <name type="scientific">Acetobacter cibinongensis</name>
    <dbReference type="NCBI Taxonomy" id="146475"/>
    <lineage>
        <taxon>Bacteria</taxon>
        <taxon>Pseudomonadati</taxon>
        <taxon>Pseudomonadota</taxon>
        <taxon>Alphaproteobacteria</taxon>
        <taxon>Acetobacterales</taxon>
        <taxon>Acetobacteraceae</taxon>
        <taxon>Acetobacter</taxon>
    </lineage>
</organism>